<sequence>MSSSSAQLLPRTISASQLQKIIPSTWNQKLSKKLDLQNNQPTPSNHSHESASDSIIESILSSLQDFASQGHLSHAFRTFSLLQFHTSSTSSFHLILHPISSLLLSCTTLKSFPQGKQLHAQIISLGLERQPILVPKLVTFYSTFNHLIDAHVITENSNIWHALPWNLLIYAYVRNGFCGEALSVYKQMVYKGIRPDEFTYPSVLKACGERFDLGFGREVHRSIDASCLQWSLFVQNSLVSMYVKCGEVDVARNLFEKMPERDVVSWNSMISGYASKGMWEEAFELFERMRMQNFAFNIVTWNIIAGGCLQTGNYKGALELISQMRSCEAHLDSVTLVIGLGACPRIGLFKFGKELHGFAVRNGCDGVQIVKNSLITMYSRFKDLRHAYVLFRMTEAKSLVTWNSMIAGYTHWDRSEEASFIFREMLLSGVEPNYVTIASILPLYARVANLQYGKEFHCYITRHRGFKDYLLLWNALVDMYSKSGKILEAQRVFNSMTERDEVSYTSLIAGYGMQGEGQSALKLFEEMNRCRIKPDQITMVVVLSACSHSGLVSQGQVLFEKMLTFYGITPRVEHFACMVDLFGRAGLLRKAEEIITRMPYKPSPDIWATLLGACRIHGNTEIGEWAAEKLLEMRPENSGYYALIANMYAAAGCWSKLAMVRTFMRDLGVRKAPGYAWIDVGSGFYPFSVGDRSNPHAQDIYLLLDGLAKLMKDAGYVPSEDLVLADEDFEE</sequence>
<dbReference type="InterPro" id="IPR046960">
    <property type="entry name" value="PPR_At4g14850-like_plant"/>
</dbReference>
<evidence type="ECO:0000313" key="4">
    <source>
        <dbReference type="Proteomes" id="UP000655225"/>
    </source>
</evidence>
<feature type="repeat" description="PPR" evidence="2">
    <location>
        <begin position="297"/>
        <end position="331"/>
    </location>
</feature>
<dbReference type="PROSITE" id="PS51375">
    <property type="entry name" value="PPR"/>
    <property type="match status" value="7"/>
</dbReference>
<dbReference type="FunFam" id="1.25.40.10:FF:000627">
    <property type="entry name" value="Pentatricopeptide repeat-containing protein"/>
    <property type="match status" value="1"/>
</dbReference>
<dbReference type="FunFam" id="1.25.40.10:FF:000393">
    <property type="entry name" value="Pentatricopeptide repeat-containing protein At1g20230"/>
    <property type="match status" value="1"/>
</dbReference>
<dbReference type="GO" id="GO:0003723">
    <property type="term" value="F:RNA binding"/>
    <property type="evidence" value="ECO:0007669"/>
    <property type="project" value="InterPro"/>
</dbReference>
<feature type="repeat" description="PPR" evidence="2">
    <location>
        <begin position="262"/>
        <end position="296"/>
    </location>
</feature>
<feature type="repeat" description="PPR" evidence="2">
    <location>
        <begin position="398"/>
        <end position="432"/>
    </location>
</feature>
<accession>A0A834YUD9</accession>
<feature type="repeat" description="PPR" evidence="2">
    <location>
        <begin position="231"/>
        <end position="261"/>
    </location>
</feature>
<dbReference type="PANTHER" id="PTHR47926:SF375">
    <property type="entry name" value="PENTATRICOPEPTIDE REPEAT-CONTAINING PROTEIN"/>
    <property type="match status" value="1"/>
</dbReference>
<dbReference type="SUPFAM" id="SSF48452">
    <property type="entry name" value="TPR-like"/>
    <property type="match status" value="2"/>
</dbReference>
<dbReference type="PANTHER" id="PTHR47926">
    <property type="entry name" value="PENTATRICOPEPTIDE REPEAT-CONTAINING PROTEIN"/>
    <property type="match status" value="1"/>
</dbReference>
<feature type="repeat" description="PPR" evidence="2">
    <location>
        <begin position="500"/>
        <end position="534"/>
    </location>
</feature>
<keyword evidence="4" id="KW-1185">Reference proteome</keyword>
<dbReference type="AlphaFoldDB" id="A0A834YUD9"/>
<evidence type="ECO:0000313" key="3">
    <source>
        <dbReference type="EMBL" id="KAF8395834.1"/>
    </source>
</evidence>
<dbReference type="NCBIfam" id="TIGR00756">
    <property type="entry name" value="PPR"/>
    <property type="match status" value="7"/>
</dbReference>
<proteinExistence type="predicted"/>
<dbReference type="GO" id="GO:0009451">
    <property type="term" value="P:RNA modification"/>
    <property type="evidence" value="ECO:0007669"/>
    <property type="project" value="InterPro"/>
</dbReference>
<dbReference type="OMA" id="NLQHGQE"/>
<dbReference type="Pfam" id="PF01535">
    <property type="entry name" value="PPR"/>
    <property type="match status" value="3"/>
</dbReference>
<feature type="repeat" description="PPR" evidence="2">
    <location>
        <begin position="469"/>
        <end position="499"/>
    </location>
</feature>
<dbReference type="Pfam" id="PF20431">
    <property type="entry name" value="E_motif"/>
    <property type="match status" value="1"/>
</dbReference>
<dbReference type="OrthoDB" id="185373at2759"/>
<keyword evidence="1" id="KW-0677">Repeat</keyword>
<dbReference type="Pfam" id="PF13041">
    <property type="entry name" value="PPR_2"/>
    <property type="match status" value="3"/>
</dbReference>
<evidence type="ECO:0008006" key="5">
    <source>
        <dbReference type="Google" id="ProtNLM"/>
    </source>
</evidence>
<protein>
    <recommendedName>
        <fullName evidence="5">Pentatricopeptide repeat-containing protein</fullName>
    </recommendedName>
</protein>
<comment type="caution">
    <text evidence="3">The sequence shown here is derived from an EMBL/GenBank/DDBJ whole genome shotgun (WGS) entry which is preliminary data.</text>
</comment>
<evidence type="ECO:0000256" key="1">
    <source>
        <dbReference type="ARBA" id="ARBA00022737"/>
    </source>
</evidence>
<organism evidence="3 4">
    <name type="scientific">Tetracentron sinense</name>
    <name type="common">Spur-leaf</name>
    <dbReference type="NCBI Taxonomy" id="13715"/>
    <lineage>
        <taxon>Eukaryota</taxon>
        <taxon>Viridiplantae</taxon>
        <taxon>Streptophyta</taxon>
        <taxon>Embryophyta</taxon>
        <taxon>Tracheophyta</taxon>
        <taxon>Spermatophyta</taxon>
        <taxon>Magnoliopsida</taxon>
        <taxon>Trochodendrales</taxon>
        <taxon>Trochodendraceae</taxon>
        <taxon>Tetracentron</taxon>
    </lineage>
</organism>
<dbReference type="InterPro" id="IPR002885">
    <property type="entry name" value="PPR_rpt"/>
</dbReference>
<dbReference type="Proteomes" id="UP000655225">
    <property type="component" value="Unassembled WGS sequence"/>
</dbReference>
<feature type="repeat" description="PPR" evidence="2">
    <location>
        <begin position="161"/>
        <end position="195"/>
    </location>
</feature>
<dbReference type="EMBL" id="JABCRI010000013">
    <property type="protein sequence ID" value="KAF8395834.1"/>
    <property type="molecule type" value="Genomic_DNA"/>
</dbReference>
<dbReference type="InterPro" id="IPR011990">
    <property type="entry name" value="TPR-like_helical_dom_sf"/>
</dbReference>
<name>A0A834YUD9_TETSI</name>
<gene>
    <name evidence="3" type="ORF">HHK36_019788</name>
</gene>
<dbReference type="FunFam" id="1.25.40.10:FF:000637">
    <property type="entry name" value="Pentatricopeptide repeat-containing protein"/>
    <property type="match status" value="1"/>
</dbReference>
<reference evidence="3 4" key="1">
    <citation type="submission" date="2020-04" db="EMBL/GenBank/DDBJ databases">
        <title>Plant Genome Project.</title>
        <authorList>
            <person name="Zhang R.-G."/>
        </authorList>
    </citation>
    <scope>NUCLEOTIDE SEQUENCE [LARGE SCALE GENOMIC DNA]</scope>
    <source>
        <strain evidence="3">YNK0</strain>
        <tissue evidence="3">Leaf</tissue>
    </source>
</reference>
<dbReference type="InterPro" id="IPR046848">
    <property type="entry name" value="E_motif"/>
</dbReference>
<dbReference type="Gene3D" id="1.25.40.10">
    <property type="entry name" value="Tetratricopeptide repeat domain"/>
    <property type="match status" value="4"/>
</dbReference>
<evidence type="ECO:0000256" key="2">
    <source>
        <dbReference type="PROSITE-ProRule" id="PRU00708"/>
    </source>
</evidence>